<evidence type="ECO:0000256" key="7">
    <source>
        <dbReference type="ARBA" id="ARBA00023136"/>
    </source>
</evidence>
<evidence type="ECO:0000256" key="2">
    <source>
        <dbReference type="ARBA" id="ARBA00022475"/>
    </source>
</evidence>
<keyword evidence="6 8" id="KW-1133">Transmembrane helix</keyword>
<evidence type="ECO:0000313" key="10">
    <source>
        <dbReference type="EMBL" id="MBD3365050.1"/>
    </source>
</evidence>
<dbReference type="Pfam" id="PF13231">
    <property type="entry name" value="PMT_2"/>
    <property type="match status" value="1"/>
</dbReference>
<evidence type="ECO:0000259" key="9">
    <source>
        <dbReference type="Pfam" id="PF13231"/>
    </source>
</evidence>
<feature type="transmembrane region" description="Helical" evidence="8">
    <location>
        <begin position="367"/>
        <end position="384"/>
    </location>
</feature>
<keyword evidence="3" id="KW-0328">Glycosyltransferase</keyword>
<proteinExistence type="predicted"/>
<keyword evidence="2" id="KW-1003">Cell membrane</keyword>
<feature type="transmembrane region" description="Helical" evidence="8">
    <location>
        <begin position="405"/>
        <end position="424"/>
    </location>
</feature>
<feature type="transmembrane region" description="Helical" evidence="8">
    <location>
        <begin position="121"/>
        <end position="140"/>
    </location>
</feature>
<accession>A0A9D5KBD6</accession>
<feature type="transmembrane region" description="Helical" evidence="8">
    <location>
        <begin position="175"/>
        <end position="197"/>
    </location>
</feature>
<dbReference type="Proteomes" id="UP000630660">
    <property type="component" value="Unassembled WGS sequence"/>
</dbReference>
<comment type="caution">
    <text evidence="10">The sequence shown here is derived from an EMBL/GenBank/DDBJ whole genome shotgun (WGS) entry which is preliminary data.</text>
</comment>
<evidence type="ECO:0000256" key="1">
    <source>
        <dbReference type="ARBA" id="ARBA00004651"/>
    </source>
</evidence>
<dbReference type="InterPro" id="IPR050297">
    <property type="entry name" value="LipidA_mod_glycosyltrf_83"/>
</dbReference>
<dbReference type="EMBL" id="WJKJ01000249">
    <property type="protein sequence ID" value="MBD3365050.1"/>
    <property type="molecule type" value="Genomic_DNA"/>
</dbReference>
<feature type="transmembrane region" description="Helical" evidence="8">
    <location>
        <begin position="92"/>
        <end position="109"/>
    </location>
</feature>
<gene>
    <name evidence="10" type="ORF">GF359_07525</name>
</gene>
<feature type="transmembrane region" description="Helical" evidence="8">
    <location>
        <begin position="430"/>
        <end position="446"/>
    </location>
</feature>
<evidence type="ECO:0000256" key="5">
    <source>
        <dbReference type="ARBA" id="ARBA00022692"/>
    </source>
</evidence>
<dbReference type="PANTHER" id="PTHR33908:SF11">
    <property type="entry name" value="MEMBRANE PROTEIN"/>
    <property type="match status" value="1"/>
</dbReference>
<dbReference type="GO" id="GO:0005886">
    <property type="term" value="C:plasma membrane"/>
    <property type="evidence" value="ECO:0007669"/>
    <property type="project" value="UniProtKB-SubCell"/>
</dbReference>
<dbReference type="InterPro" id="IPR038731">
    <property type="entry name" value="RgtA/B/C-like"/>
</dbReference>
<keyword evidence="5 8" id="KW-0812">Transmembrane</keyword>
<dbReference type="AlphaFoldDB" id="A0A9D5KBD6"/>
<evidence type="ECO:0000256" key="6">
    <source>
        <dbReference type="ARBA" id="ARBA00022989"/>
    </source>
</evidence>
<dbReference type="GO" id="GO:0016763">
    <property type="term" value="F:pentosyltransferase activity"/>
    <property type="evidence" value="ECO:0007669"/>
    <property type="project" value="TreeGrafter"/>
</dbReference>
<evidence type="ECO:0000256" key="8">
    <source>
        <dbReference type="SAM" id="Phobius"/>
    </source>
</evidence>
<feature type="transmembrane region" description="Helical" evidence="8">
    <location>
        <begin position="303"/>
        <end position="322"/>
    </location>
</feature>
<protein>
    <recommendedName>
        <fullName evidence="9">Glycosyltransferase RgtA/B/C/D-like domain-containing protein</fullName>
    </recommendedName>
</protein>
<evidence type="ECO:0000313" key="11">
    <source>
        <dbReference type="Proteomes" id="UP000630660"/>
    </source>
</evidence>
<reference evidence="10" key="1">
    <citation type="submission" date="2019-11" db="EMBL/GenBank/DDBJ databases">
        <title>Microbial mats filling the niche in hypersaline microbial mats.</title>
        <authorList>
            <person name="Wong H.L."/>
            <person name="Macleod F.I."/>
            <person name="White R.A. III"/>
            <person name="Burns B.P."/>
        </authorList>
    </citation>
    <scope>NUCLEOTIDE SEQUENCE</scope>
    <source>
        <strain evidence="10">Bin_327</strain>
    </source>
</reference>
<comment type="subcellular location">
    <subcellularLocation>
        <location evidence="1">Cell membrane</location>
        <topology evidence="1">Multi-pass membrane protein</topology>
    </subcellularLocation>
</comment>
<keyword evidence="4" id="KW-0808">Transferase</keyword>
<dbReference type="PANTHER" id="PTHR33908">
    <property type="entry name" value="MANNOSYLTRANSFERASE YKCB-RELATED"/>
    <property type="match status" value="1"/>
</dbReference>
<feature type="domain" description="Glycosyltransferase RgtA/B/C/D-like" evidence="9">
    <location>
        <begin position="74"/>
        <end position="227"/>
    </location>
</feature>
<keyword evidence="7 8" id="KW-0472">Membrane</keyword>
<dbReference type="GO" id="GO:0009103">
    <property type="term" value="P:lipopolysaccharide biosynthetic process"/>
    <property type="evidence" value="ECO:0007669"/>
    <property type="project" value="UniProtKB-ARBA"/>
</dbReference>
<evidence type="ECO:0000256" key="3">
    <source>
        <dbReference type="ARBA" id="ARBA00022676"/>
    </source>
</evidence>
<sequence>MIGKAFLDRNLLFLLSAALLARVLISIPAFADISRTSSCYDAVAYNLLAENMLEGKGFSASLEEPYEPNSTITPGYPAFVAGIYALTGHSKLAVILIQIVLNLVALVLLYRFLNGRFGQKVSLWAGILFIFDLNTAFYCTQLTTETLFTFLFVVFLFFTLRTFEERSFRLAAASGAILGAATLIRPISLYFTAPLFIFLLLTRLKWKKLALWSVILGMQLAFITPWIVRNRVVFGETFYTTISDVNIYKYHSASLKSVLEGKPRSQALEEFDREAVEGRGKLNEAERYRLYGRVAKRYLLRHPLPYVASLVGGGLASLIYPVTLGEAGAYFHGPEDAQKQGTSPVVTSFLSEGRLGKALETVWDKRLRYLGIPLLLLFAAYALFHVAKLGAGLRAYIIKGLRDPVMLLFLLTGLYFLGLLSFGFSPRARVPLEPLLAALAGIGFVVRNNKKKKGKVERSE</sequence>
<organism evidence="10 11">
    <name type="scientific">candidate division WOR-3 bacterium</name>
    <dbReference type="NCBI Taxonomy" id="2052148"/>
    <lineage>
        <taxon>Bacteria</taxon>
        <taxon>Bacteria division WOR-3</taxon>
    </lineage>
</organism>
<name>A0A9D5KBD6_UNCW3</name>
<feature type="transmembrane region" description="Helical" evidence="8">
    <location>
        <begin position="146"/>
        <end position="163"/>
    </location>
</feature>
<feature type="transmembrane region" description="Helical" evidence="8">
    <location>
        <begin position="209"/>
        <end position="228"/>
    </location>
</feature>
<evidence type="ECO:0000256" key="4">
    <source>
        <dbReference type="ARBA" id="ARBA00022679"/>
    </source>
</evidence>